<protein>
    <submittedName>
        <fullName evidence="1">Uncharacterized protein</fullName>
    </submittedName>
</protein>
<name>D6WBR7_TRICA</name>
<dbReference type="Proteomes" id="UP000007266">
    <property type="component" value="Linkage group 2"/>
</dbReference>
<reference evidence="1 2" key="1">
    <citation type="journal article" date="2008" name="Nature">
        <title>The genome of the model beetle and pest Tribolium castaneum.</title>
        <authorList>
            <consortium name="Tribolium Genome Sequencing Consortium"/>
            <person name="Richards S."/>
            <person name="Gibbs R.A."/>
            <person name="Weinstock G.M."/>
            <person name="Brown S.J."/>
            <person name="Denell R."/>
            <person name="Beeman R.W."/>
            <person name="Gibbs R."/>
            <person name="Beeman R.W."/>
            <person name="Brown S.J."/>
            <person name="Bucher G."/>
            <person name="Friedrich M."/>
            <person name="Grimmelikhuijzen C.J."/>
            <person name="Klingler M."/>
            <person name="Lorenzen M."/>
            <person name="Richards S."/>
            <person name="Roth S."/>
            <person name="Schroder R."/>
            <person name="Tautz D."/>
            <person name="Zdobnov E.M."/>
            <person name="Muzny D."/>
            <person name="Gibbs R.A."/>
            <person name="Weinstock G.M."/>
            <person name="Attaway T."/>
            <person name="Bell S."/>
            <person name="Buhay C.J."/>
            <person name="Chandrabose M.N."/>
            <person name="Chavez D."/>
            <person name="Clerk-Blankenburg K.P."/>
            <person name="Cree A."/>
            <person name="Dao M."/>
            <person name="Davis C."/>
            <person name="Chacko J."/>
            <person name="Dinh H."/>
            <person name="Dugan-Rocha S."/>
            <person name="Fowler G."/>
            <person name="Garner T.T."/>
            <person name="Garnes J."/>
            <person name="Gnirke A."/>
            <person name="Hawes A."/>
            <person name="Hernandez J."/>
            <person name="Hines S."/>
            <person name="Holder M."/>
            <person name="Hume J."/>
            <person name="Jhangiani S.N."/>
            <person name="Joshi V."/>
            <person name="Khan Z.M."/>
            <person name="Jackson L."/>
            <person name="Kovar C."/>
            <person name="Kowis A."/>
            <person name="Lee S."/>
            <person name="Lewis L.R."/>
            <person name="Margolis J."/>
            <person name="Morgan M."/>
            <person name="Nazareth L.V."/>
            <person name="Nguyen N."/>
            <person name="Okwuonu G."/>
            <person name="Parker D."/>
            <person name="Richards S."/>
            <person name="Ruiz S.J."/>
            <person name="Santibanez J."/>
            <person name="Savard J."/>
            <person name="Scherer S.E."/>
            <person name="Schneider B."/>
            <person name="Sodergren E."/>
            <person name="Tautz D."/>
            <person name="Vattahil S."/>
            <person name="Villasana D."/>
            <person name="White C.S."/>
            <person name="Wright R."/>
            <person name="Park Y."/>
            <person name="Beeman R.W."/>
            <person name="Lord J."/>
            <person name="Oppert B."/>
            <person name="Lorenzen M."/>
            <person name="Brown S."/>
            <person name="Wang L."/>
            <person name="Savard J."/>
            <person name="Tautz D."/>
            <person name="Richards S."/>
            <person name="Weinstock G."/>
            <person name="Gibbs R.A."/>
            <person name="Liu Y."/>
            <person name="Worley K."/>
            <person name="Weinstock G."/>
            <person name="Elsik C.G."/>
            <person name="Reese J.T."/>
            <person name="Elhaik E."/>
            <person name="Landan G."/>
            <person name="Graur D."/>
            <person name="Arensburger P."/>
            <person name="Atkinson P."/>
            <person name="Beeman R.W."/>
            <person name="Beidler J."/>
            <person name="Brown S.J."/>
            <person name="Demuth J.P."/>
            <person name="Drury D.W."/>
            <person name="Du Y.Z."/>
            <person name="Fujiwara H."/>
            <person name="Lorenzen M."/>
            <person name="Maselli V."/>
            <person name="Osanai M."/>
            <person name="Park Y."/>
            <person name="Robertson H.M."/>
            <person name="Tu Z."/>
            <person name="Wang J.J."/>
            <person name="Wang S."/>
            <person name="Richards S."/>
            <person name="Song H."/>
            <person name="Zhang L."/>
            <person name="Sodergren E."/>
            <person name="Werner D."/>
            <person name="Stanke M."/>
            <person name="Morgenstern B."/>
            <person name="Solovyev V."/>
            <person name="Kosarev P."/>
            <person name="Brown G."/>
            <person name="Chen H.C."/>
            <person name="Ermolaeva O."/>
            <person name="Hlavina W."/>
            <person name="Kapustin Y."/>
            <person name="Kiryutin B."/>
            <person name="Kitts P."/>
            <person name="Maglott D."/>
            <person name="Pruitt K."/>
            <person name="Sapojnikov V."/>
            <person name="Souvorov A."/>
            <person name="Mackey A.J."/>
            <person name="Waterhouse R.M."/>
            <person name="Wyder S."/>
            <person name="Zdobnov E.M."/>
            <person name="Zdobnov E.M."/>
            <person name="Wyder S."/>
            <person name="Kriventseva E.V."/>
            <person name="Kadowaki T."/>
            <person name="Bork P."/>
            <person name="Aranda M."/>
            <person name="Bao R."/>
            <person name="Beermann A."/>
            <person name="Berns N."/>
            <person name="Bolognesi R."/>
            <person name="Bonneton F."/>
            <person name="Bopp D."/>
            <person name="Brown S.J."/>
            <person name="Bucher G."/>
            <person name="Butts T."/>
            <person name="Chaumot A."/>
            <person name="Denell R.E."/>
            <person name="Ferrier D.E."/>
            <person name="Friedrich M."/>
            <person name="Gordon C.M."/>
            <person name="Jindra M."/>
            <person name="Klingler M."/>
            <person name="Lan Q."/>
            <person name="Lattorff H.M."/>
            <person name="Laudet V."/>
            <person name="von Levetsow C."/>
            <person name="Liu Z."/>
            <person name="Lutz R."/>
            <person name="Lynch J.A."/>
            <person name="da Fonseca R.N."/>
            <person name="Posnien N."/>
            <person name="Reuter R."/>
            <person name="Roth S."/>
            <person name="Savard J."/>
            <person name="Schinko J.B."/>
            <person name="Schmitt C."/>
            <person name="Schoppmeier M."/>
            <person name="Schroder R."/>
            <person name="Shippy T.D."/>
            <person name="Simonnet F."/>
            <person name="Marques-Souza H."/>
            <person name="Tautz D."/>
            <person name="Tomoyasu Y."/>
            <person name="Trauner J."/>
            <person name="Van der Zee M."/>
            <person name="Vervoort M."/>
            <person name="Wittkopp N."/>
            <person name="Wimmer E.A."/>
            <person name="Yang X."/>
            <person name="Jones A.K."/>
            <person name="Sattelle D.B."/>
            <person name="Ebert P.R."/>
            <person name="Nelson D."/>
            <person name="Scott J.G."/>
            <person name="Beeman R.W."/>
            <person name="Muthukrishnan S."/>
            <person name="Kramer K.J."/>
            <person name="Arakane Y."/>
            <person name="Beeman R.W."/>
            <person name="Zhu Q."/>
            <person name="Hogenkamp D."/>
            <person name="Dixit R."/>
            <person name="Oppert B."/>
            <person name="Jiang H."/>
            <person name="Zou Z."/>
            <person name="Marshall J."/>
            <person name="Elpidina E."/>
            <person name="Vinokurov K."/>
            <person name="Oppert C."/>
            <person name="Zou Z."/>
            <person name="Evans J."/>
            <person name="Lu Z."/>
            <person name="Zhao P."/>
            <person name="Sumathipala N."/>
            <person name="Altincicek B."/>
            <person name="Vilcinskas A."/>
            <person name="Williams M."/>
            <person name="Hultmark D."/>
            <person name="Hetru C."/>
            <person name="Jiang H."/>
            <person name="Grimmelikhuijzen C.J."/>
            <person name="Hauser F."/>
            <person name="Cazzamali G."/>
            <person name="Williamson M."/>
            <person name="Park Y."/>
            <person name="Li B."/>
            <person name="Tanaka Y."/>
            <person name="Predel R."/>
            <person name="Neupert S."/>
            <person name="Schachtner J."/>
            <person name="Verleyen P."/>
            <person name="Raible F."/>
            <person name="Bork P."/>
            <person name="Friedrich M."/>
            <person name="Walden K.K."/>
            <person name="Robertson H.M."/>
            <person name="Angeli S."/>
            <person name="Foret S."/>
            <person name="Bucher G."/>
            <person name="Schuetz S."/>
            <person name="Maleszka R."/>
            <person name="Wimmer E.A."/>
            <person name="Beeman R.W."/>
            <person name="Lorenzen M."/>
            <person name="Tomoyasu Y."/>
            <person name="Miller S.C."/>
            <person name="Grossmann D."/>
            <person name="Bucher G."/>
        </authorList>
    </citation>
    <scope>NUCLEOTIDE SEQUENCE [LARGE SCALE GENOMIC DNA]</scope>
    <source>
        <strain evidence="1 2">Georgia GA2</strain>
    </source>
</reference>
<dbReference type="EMBL" id="KQ971314">
    <property type="protein sequence ID" value="EEZ98739.1"/>
    <property type="molecule type" value="Genomic_DNA"/>
</dbReference>
<evidence type="ECO:0000313" key="1">
    <source>
        <dbReference type="EMBL" id="EEZ98739.1"/>
    </source>
</evidence>
<keyword evidence="2" id="KW-1185">Reference proteome</keyword>
<organism evidence="1 2">
    <name type="scientific">Tribolium castaneum</name>
    <name type="common">Red flour beetle</name>
    <dbReference type="NCBI Taxonomy" id="7070"/>
    <lineage>
        <taxon>Eukaryota</taxon>
        <taxon>Metazoa</taxon>
        <taxon>Ecdysozoa</taxon>
        <taxon>Arthropoda</taxon>
        <taxon>Hexapoda</taxon>
        <taxon>Insecta</taxon>
        <taxon>Pterygota</taxon>
        <taxon>Neoptera</taxon>
        <taxon>Endopterygota</taxon>
        <taxon>Coleoptera</taxon>
        <taxon>Polyphaga</taxon>
        <taxon>Cucujiformia</taxon>
        <taxon>Tenebrionidae</taxon>
        <taxon>Tenebrionidae incertae sedis</taxon>
        <taxon>Tribolium</taxon>
    </lineage>
</organism>
<dbReference type="HOGENOM" id="CLU_1157742_0_0_1"/>
<gene>
    <name evidence="1" type="primary">GLEAN_01294</name>
    <name evidence="1" type="ORF">TcasGA2_TC001294</name>
</gene>
<reference evidence="1 2" key="2">
    <citation type="journal article" date="2010" name="Nucleic Acids Res.">
        <title>BeetleBase in 2010: revisions to provide comprehensive genomic information for Tribolium castaneum.</title>
        <authorList>
            <person name="Kim H.S."/>
            <person name="Murphy T."/>
            <person name="Xia J."/>
            <person name="Caragea D."/>
            <person name="Park Y."/>
            <person name="Beeman R.W."/>
            <person name="Lorenzen M.D."/>
            <person name="Butcher S."/>
            <person name="Manak J.R."/>
            <person name="Brown S.J."/>
        </authorList>
    </citation>
    <scope>GENOME REANNOTATION</scope>
    <source>
        <strain evidence="1 2">Georgia GA2</strain>
    </source>
</reference>
<sequence length="240" mass="27698">MFPKGRKFGSFISLNQTLANFEKYPLVYETEKNRANLLPGYFIVAIPTGETIVGAVSAGGGHGLLHYAHLERFILAQGALRHCHSPWYRRHRLTCRHPRYYHRHAVCLPDGLLTTILIHFDRILRLHAPLFSSAQQTPTTWKSYSKFQSCPFFVNISSETRPKLRRNARLPRYKDKIPVLAKSPRNISRESLDGKVVLEVNSTKKYTNLWLLFYGDRILRASSKITTIYYSLAANILNYF</sequence>
<proteinExistence type="predicted"/>
<accession>D6WBR7</accession>
<evidence type="ECO:0000313" key="2">
    <source>
        <dbReference type="Proteomes" id="UP000007266"/>
    </source>
</evidence>
<dbReference type="AlphaFoldDB" id="D6WBR7"/>